<dbReference type="InterPro" id="IPR013083">
    <property type="entry name" value="Znf_RING/FYVE/PHD"/>
</dbReference>
<dbReference type="AlphaFoldDB" id="A0A813SXI5"/>
<dbReference type="InterPro" id="IPR011011">
    <property type="entry name" value="Znf_FYVE_PHD"/>
</dbReference>
<accession>A0A813SXI5</accession>
<dbReference type="SMART" id="SM00064">
    <property type="entry name" value="FYVE"/>
    <property type="match status" value="1"/>
</dbReference>
<dbReference type="GO" id="GO:0044878">
    <property type="term" value="P:mitotic cytokinesis checkpoint signaling"/>
    <property type="evidence" value="ECO:0007669"/>
    <property type="project" value="TreeGrafter"/>
</dbReference>
<comment type="caution">
    <text evidence="6">The sequence shown here is derived from an EMBL/GenBank/DDBJ whole genome shotgun (WGS) entry which is preliminary data.</text>
</comment>
<evidence type="ECO:0000256" key="4">
    <source>
        <dbReference type="PROSITE-ProRule" id="PRU00091"/>
    </source>
</evidence>
<name>A0A813SXI5_9BILA</name>
<gene>
    <name evidence="6" type="ORF">OXX778_LOCUS6572</name>
</gene>
<evidence type="ECO:0000313" key="7">
    <source>
        <dbReference type="Proteomes" id="UP000663879"/>
    </source>
</evidence>
<dbReference type="Gene3D" id="3.30.40.10">
    <property type="entry name" value="Zinc/RING finger domain, C3HC4 (zinc finger)"/>
    <property type="match status" value="1"/>
</dbReference>
<evidence type="ECO:0000256" key="3">
    <source>
        <dbReference type="ARBA" id="ARBA00022833"/>
    </source>
</evidence>
<keyword evidence="1" id="KW-0479">Metal-binding</keyword>
<dbReference type="GO" id="GO:0008270">
    <property type="term" value="F:zinc ion binding"/>
    <property type="evidence" value="ECO:0007669"/>
    <property type="project" value="UniProtKB-KW"/>
</dbReference>
<dbReference type="Proteomes" id="UP000663879">
    <property type="component" value="Unassembled WGS sequence"/>
</dbReference>
<keyword evidence="2 4" id="KW-0863">Zinc-finger</keyword>
<dbReference type="SUPFAM" id="SSF57903">
    <property type="entry name" value="FYVE/PHD zinc finger"/>
    <property type="match status" value="1"/>
</dbReference>
<dbReference type="InterPro" id="IPR044553">
    <property type="entry name" value="Bbox1_ANCHR"/>
</dbReference>
<protein>
    <recommendedName>
        <fullName evidence="5">FYVE-type domain-containing protein</fullName>
    </recommendedName>
</protein>
<dbReference type="GO" id="GO:0032154">
    <property type="term" value="C:cleavage furrow"/>
    <property type="evidence" value="ECO:0007669"/>
    <property type="project" value="TreeGrafter"/>
</dbReference>
<proteinExistence type="predicted"/>
<dbReference type="Pfam" id="PF22586">
    <property type="entry name" value="ANCHR-like_BBOX"/>
    <property type="match status" value="1"/>
</dbReference>
<dbReference type="Pfam" id="PF01363">
    <property type="entry name" value="FYVE"/>
    <property type="match status" value="1"/>
</dbReference>
<dbReference type="EMBL" id="CAJNOC010000788">
    <property type="protein sequence ID" value="CAF0803027.1"/>
    <property type="molecule type" value="Genomic_DNA"/>
</dbReference>
<dbReference type="InterPro" id="IPR000306">
    <property type="entry name" value="Znf_FYVE"/>
</dbReference>
<keyword evidence="3" id="KW-0862">Zinc</keyword>
<dbReference type="SUPFAM" id="SSF57845">
    <property type="entry name" value="B-box zinc-binding domain"/>
    <property type="match status" value="1"/>
</dbReference>
<dbReference type="PANTHER" id="PTHR46603:SF1">
    <property type="entry name" value="ABSCISSION_NOCUT CHECKPOINT REGULATOR"/>
    <property type="match status" value="1"/>
</dbReference>
<dbReference type="InterPro" id="IPR017455">
    <property type="entry name" value="Znf_FYVE-rel"/>
</dbReference>
<organism evidence="6 7">
    <name type="scientific">Brachionus calyciflorus</name>
    <dbReference type="NCBI Taxonomy" id="104777"/>
    <lineage>
        <taxon>Eukaryota</taxon>
        <taxon>Metazoa</taxon>
        <taxon>Spiralia</taxon>
        <taxon>Gnathifera</taxon>
        <taxon>Rotifera</taxon>
        <taxon>Eurotatoria</taxon>
        <taxon>Monogononta</taxon>
        <taxon>Pseudotrocha</taxon>
        <taxon>Ploima</taxon>
        <taxon>Brachionidae</taxon>
        <taxon>Brachionus</taxon>
    </lineage>
</organism>
<dbReference type="GO" id="GO:0030496">
    <property type="term" value="C:midbody"/>
    <property type="evidence" value="ECO:0007669"/>
    <property type="project" value="TreeGrafter"/>
</dbReference>
<dbReference type="GO" id="GO:0032266">
    <property type="term" value="F:phosphatidylinositol-3-phosphate binding"/>
    <property type="evidence" value="ECO:0007669"/>
    <property type="project" value="TreeGrafter"/>
</dbReference>
<reference evidence="6" key="1">
    <citation type="submission" date="2021-02" db="EMBL/GenBank/DDBJ databases">
        <authorList>
            <person name="Nowell W R."/>
        </authorList>
    </citation>
    <scope>NUCLEOTIDE SEQUENCE</scope>
    <source>
        <strain evidence="6">Ploen Becks lab</strain>
    </source>
</reference>
<dbReference type="GO" id="GO:0009838">
    <property type="term" value="P:abscission"/>
    <property type="evidence" value="ECO:0007669"/>
    <property type="project" value="TreeGrafter"/>
</dbReference>
<dbReference type="GO" id="GO:0005813">
    <property type="term" value="C:centrosome"/>
    <property type="evidence" value="ECO:0007669"/>
    <property type="project" value="TreeGrafter"/>
</dbReference>
<evidence type="ECO:0000256" key="2">
    <source>
        <dbReference type="ARBA" id="ARBA00022771"/>
    </source>
</evidence>
<sequence length="291" mass="33801">MSCYTCADKFRFFKKEIGCGNCGYSFCSKCCDKKISVPKKDFKILNVCQKCYQLLTNDSNNKNINLNQLEYSPPKNFLKMVETNNQKYNYVQHNPDIALEKRLENLRANPKSSVTDLNELEIRLRNLQGKTESFNKLSNLPAKEIVKTPEDLISKLTEEVKLDQEYEKYDQRELEKLEERLKNLKAGELKVSEGSKDVINNLNNGGNLEPVPPKLTDSNDEIIKKLLQEAEINLKNKKEDDDDDEWCCLCNNDAFLKCFDCDDDLYCKRCYKQTHSSGEYKLHRKIDLKTS</sequence>
<dbReference type="PANTHER" id="PTHR46603">
    <property type="entry name" value="ABSCISSION/NOCUT CHECKPOINT REGULATOR"/>
    <property type="match status" value="1"/>
</dbReference>
<evidence type="ECO:0000259" key="5">
    <source>
        <dbReference type="PROSITE" id="PS50178"/>
    </source>
</evidence>
<dbReference type="CDD" id="cd19817">
    <property type="entry name" value="Bbox1_ANCHR-like"/>
    <property type="match status" value="1"/>
</dbReference>
<evidence type="ECO:0000313" key="6">
    <source>
        <dbReference type="EMBL" id="CAF0803027.1"/>
    </source>
</evidence>
<dbReference type="OrthoDB" id="5407799at2759"/>
<evidence type="ECO:0000256" key="1">
    <source>
        <dbReference type="ARBA" id="ARBA00022723"/>
    </source>
</evidence>
<feature type="domain" description="FYVE-type" evidence="5">
    <location>
        <begin position="1"/>
        <end position="56"/>
    </location>
</feature>
<keyword evidence="7" id="KW-1185">Reference proteome</keyword>
<dbReference type="PROSITE" id="PS50178">
    <property type="entry name" value="ZF_FYVE"/>
    <property type="match status" value="1"/>
</dbReference>